<keyword evidence="5" id="KW-0694">RNA-binding</keyword>
<evidence type="ECO:0000256" key="4">
    <source>
        <dbReference type="ARBA" id="ARBA00035245"/>
    </source>
</evidence>
<proteinExistence type="inferred from homology"/>
<dbReference type="GO" id="GO:1990904">
    <property type="term" value="C:ribonucleoprotein complex"/>
    <property type="evidence" value="ECO:0007669"/>
    <property type="project" value="UniProtKB-KW"/>
</dbReference>
<evidence type="ECO:0000313" key="10">
    <source>
        <dbReference type="Proteomes" id="UP000034738"/>
    </source>
</evidence>
<dbReference type="NCBIfam" id="NF000585">
    <property type="entry name" value="PRK00010.1"/>
    <property type="match status" value="1"/>
</dbReference>
<reference evidence="9 10" key="1">
    <citation type="journal article" date="2015" name="Nature">
        <title>rRNA introns, odd ribosomes, and small enigmatic genomes across a large radiation of phyla.</title>
        <authorList>
            <person name="Brown C.T."/>
            <person name="Hug L.A."/>
            <person name="Thomas B.C."/>
            <person name="Sharon I."/>
            <person name="Castelle C.J."/>
            <person name="Singh A."/>
            <person name="Wilkins M.J."/>
            <person name="Williams K.H."/>
            <person name="Banfield J.F."/>
        </authorList>
    </citation>
    <scope>NUCLEOTIDE SEQUENCE [LARGE SCALE GENOMIC DNA]</scope>
</reference>
<dbReference type="EMBL" id="LBUY01000010">
    <property type="protein sequence ID" value="KKQ75083.1"/>
    <property type="molecule type" value="Genomic_DNA"/>
</dbReference>
<comment type="caution">
    <text evidence="9">The sequence shown here is derived from an EMBL/GenBank/DDBJ whole genome shotgun (WGS) entry which is preliminary data.</text>
</comment>
<comment type="subunit">
    <text evidence="5">Part of the 50S ribosomal subunit; part of the 5S rRNA/L5/L18/L25 subcomplex. Contacts the 5S rRNA and the P site tRNA. Forms a bridge to the 30S subunit in the 70S ribosome.</text>
</comment>
<evidence type="ECO:0000256" key="5">
    <source>
        <dbReference type="HAMAP-Rule" id="MF_01333"/>
    </source>
</evidence>
<evidence type="ECO:0000256" key="3">
    <source>
        <dbReference type="ARBA" id="ARBA00023274"/>
    </source>
</evidence>
<dbReference type="GO" id="GO:0003735">
    <property type="term" value="F:structural constituent of ribosome"/>
    <property type="evidence" value="ECO:0007669"/>
    <property type="project" value="InterPro"/>
</dbReference>
<feature type="domain" description="Large ribosomal subunit protein uL5 N-terminal" evidence="7">
    <location>
        <begin position="24"/>
        <end position="80"/>
    </location>
</feature>
<dbReference type="FunFam" id="3.30.1440.10:FF:000001">
    <property type="entry name" value="50S ribosomal protein L5"/>
    <property type="match status" value="1"/>
</dbReference>
<dbReference type="Gene3D" id="3.30.1440.10">
    <property type="match status" value="1"/>
</dbReference>
<dbReference type="SUPFAM" id="SSF55282">
    <property type="entry name" value="RL5-like"/>
    <property type="match status" value="1"/>
</dbReference>
<keyword evidence="5" id="KW-0699">rRNA-binding</keyword>
<dbReference type="GO" id="GO:0019843">
    <property type="term" value="F:rRNA binding"/>
    <property type="evidence" value="ECO:0007669"/>
    <property type="project" value="UniProtKB-UniRule"/>
</dbReference>
<evidence type="ECO:0000256" key="1">
    <source>
        <dbReference type="ARBA" id="ARBA00008553"/>
    </source>
</evidence>
<keyword evidence="2 5" id="KW-0689">Ribosomal protein</keyword>
<accession>A0A0G0K5Y8</accession>
<keyword evidence="5" id="KW-0820">tRNA-binding</keyword>
<dbReference type="AlphaFoldDB" id="A0A0G0K5Y8"/>
<dbReference type="Pfam" id="PF00673">
    <property type="entry name" value="Ribosomal_L5_C"/>
    <property type="match status" value="1"/>
</dbReference>
<evidence type="ECO:0000256" key="6">
    <source>
        <dbReference type="RuleBase" id="RU003930"/>
    </source>
</evidence>
<dbReference type="PATRIC" id="fig|1618568.3.peg.245"/>
<comment type="similarity">
    <text evidence="1 5 6">Belongs to the universal ribosomal protein uL5 family.</text>
</comment>
<dbReference type="InterPro" id="IPR031310">
    <property type="entry name" value="Ribosomal_uL5_N"/>
</dbReference>
<dbReference type="Pfam" id="PF00281">
    <property type="entry name" value="Ribosomal_L5"/>
    <property type="match status" value="1"/>
</dbReference>
<dbReference type="GO" id="GO:0005840">
    <property type="term" value="C:ribosome"/>
    <property type="evidence" value="ECO:0007669"/>
    <property type="project" value="UniProtKB-KW"/>
</dbReference>
<evidence type="ECO:0000259" key="8">
    <source>
        <dbReference type="Pfam" id="PF00673"/>
    </source>
</evidence>
<gene>
    <name evidence="5" type="primary">rplE</name>
    <name evidence="9" type="ORF">US95_C0010G0015</name>
</gene>
<dbReference type="InterPro" id="IPR031309">
    <property type="entry name" value="Ribosomal_uL5_C"/>
</dbReference>
<sequence>MQRLQEKYTNETLPILVKEFAIKNTLQAPRIEKVVLNTGIGDAQKNKEVFERAKQDFAAISGQYPSIRKAKVSVASFSLRKGSPVGLKVTLRGKKMYDFLDRLFSIVLPRIRDFRGVKVGSFDKYGNYTLGISEHSVFPEIDISKSASRGLEITIVIKSGTPERSFRLLELLGLPFEKK</sequence>
<dbReference type="GO" id="GO:0006412">
    <property type="term" value="P:translation"/>
    <property type="evidence" value="ECO:0007669"/>
    <property type="project" value="UniProtKB-UniRule"/>
</dbReference>
<keyword evidence="3 5" id="KW-0687">Ribonucleoprotein</keyword>
<dbReference type="InterPro" id="IPR020930">
    <property type="entry name" value="Ribosomal_uL5_bac-type"/>
</dbReference>
<evidence type="ECO:0000256" key="2">
    <source>
        <dbReference type="ARBA" id="ARBA00022980"/>
    </source>
</evidence>
<feature type="domain" description="Large ribosomal subunit protein uL5 C-terminal" evidence="8">
    <location>
        <begin position="84"/>
        <end position="176"/>
    </location>
</feature>
<evidence type="ECO:0000313" key="9">
    <source>
        <dbReference type="EMBL" id="KKQ75083.1"/>
    </source>
</evidence>
<organism evidence="9 10">
    <name type="scientific">Candidatus Woesebacteria bacterium GW2011_GWB1_38_5</name>
    <dbReference type="NCBI Taxonomy" id="1618568"/>
    <lineage>
        <taxon>Bacteria</taxon>
        <taxon>Candidatus Woeseibacteriota</taxon>
    </lineage>
</organism>
<evidence type="ECO:0000259" key="7">
    <source>
        <dbReference type="Pfam" id="PF00281"/>
    </source>
</evidence>
<dbReference type="PANTHER" id="PTHR11994">
    <property type="entry name" value="60S RIBOSOMAL PROTEIN L11-RELATED"/>
    <property type="match status" value="1"/>
</dbReference>
<name>A0A0G0K5Y8_9BACT</name>
<dbReference type="PIRSF" id="PIRSF002161">
    <property type="entry name" value="Ribosomal_L5"/>
    <property type="match status" value="1"/>
</dbReference>
<dbReference type="Proteomes" id="UP000034738">
    <property type="component" value="Unassembled WGS sequence"/>
</dbReference>
<dbReference type="InterPro" id="IPR022803">
    <property type="entry name" value="Ribosomal_uL5_dom_sf"/>
</dbReference>
<dbReference type="HAMAP" id="MF_01333_B">
    <property type="entry name" value="Ribosomal_uL5_B"/>
    <property type="match status" value="1"/>
</dbReference>
<dbReference type="InterPro" id="IPR002132">
    <property type="entry name" value="Ribosomal_uL5"/>
</dbReference>
<dbReference type="GO" id="GO:0000049">
    <property type="term" value="F:tRNA binding"/>
    <property type="evidence" value="ECO:0007669"/>
    <property type="project" value="UniProtKB-UniRule"/>
</dbReference>
<protein>
    <recommendedName>
        <fullName evidence="4 5">Large ribosomal subunit protein uL5</fullName>
    </recommendedName>
</protein>
<comment type="function">
    <text evidence="5">This is 1 of the proteins that bind and probably mediate the attachment of the 5S RNA into the large ribosomal subunit, where it forms part of the central protuberance. In the 70S ribosome it contacts protein S13 of the 30S subunit (bridge B1b), connecting the 2 subunits; this bridge is implicated in subunit movement. Contacts the P site tRNA; the 5S rRNA and some of its associated proteins might help stabilize positioning of ribosome-bound tRNAs.</text>
</comment>